<evidence type="ECO:0000256" key="3">
    <source>
        <dbReference type="ARBA" id="ARBA00022741"/>
    </source>
</evidence>
<proteinExistence type="inferred from homology"/>
<dbReference type="InterPro" id="IPR011009">
    <property type="entry name" value="Kinase-like_dom_sf"/>
</dbReference>
<dbReference type="GO" id="GO:0004674">
    <property type="term" value="F:protein serine/threonine kinase activity"/>
    <property type="evidence" value="ECO:0007669"/>
    <property type="project" value="UniProtKB-KW"/>
</dbReference>
<organism evidence="10 11">
    <name type="scientific">Pseudolycoriella hygida</name>
    <dbReference type="NCBI Taxonomy" id="35572"/>
    <lineage>
        <taxon>Eukaryota</taxon>
        <taxon>Metazoa</taxon>
        <taxon>Ecdysozoa</taxon>
        <taxon>Arthropoda</taxon>
        <taxon>Hexapoda</taxon>
        <taxon>Insecta</taxon>
        <taxon>Pterygota</taxon>
        <taxon>Neoptera</taxon>
        <taxon>Endopterygota</taxon>
        <taxon>Diptera</taxon>
        <taxon>Nematocera</taxon>
        <taxon>Sciaroidea</taxon>
        <taxon>Sciaridae</taxon>
        <taxon>Pseudolycoriella</taxon>
    </lineage>
</organism>
<dbReference type="Gene3D" id="3.30.200.20">
    <property type="entry name" value="Phosphorylase Kinase, domain 1"/>
    <property type="match status" value="1"/>
</dbReference>
<feature type="non-terminal residue" evidence="10">
    <location>
        <position position="198"/>
    </location>
</feature>
<reference evidence="10" key="1">
    <citation type="submission" date="2022-07" db="EMBL/GenBank/DDBJ databases">
        <authorList>
            <person name="Trinca V."/>
            <person name="Uliana J.V.C."/>
            <person name="Torres T.T."/>
            <person name="Ward R.J."/>
            <person name="Monesi N."/>
        </authorList>
    </citation>
    <scope>NUCLEOTIDE SEQUENCE</scope>
    <source>
        <strain evidence="10">HSMRA1968</strain>
        <tissue evidence="10">Whole embryos</tissue>
    </source>
</reference>
<dbReference type="PANTHER" id="PTHR45646:SF11">
    <property type="entry name" value="SERINE_THREONINE-PROTEIN KINASE DOA"/>
    <property type="match status" value="1"/>
</dbReference>
<evidence type="ECO:0000256" key="4">
    <source>
        <dbReference type="ARBA" id="ARBA00022777"/>
    </source>
</evidence>
<dbReference type="PROSITE" id="PS50011">
    <property type="entry name" value="PROTEIN_KINASE_DOM"/>
    <property type="match status" value="1"/>
</dbReference>
<feature type="domain" description="Protein kinase" evidence="8">
    <location>
        <begin position="68"/>
        <end position="198"/>
    </location>
</feature>
<dbReference type="SMART" id="SM00220">
    <property type="entry name" value="S_TKc"/>
    <property type="match status" value="1"/>
</dbReference>
<dbReference type="SUPFAM" id="SSF56112">
    <property type="entry name" value="Protein kinase-like (PK-like)"/>
    <property type="match status" value="1"/>
</dbReference>
<dbReference type="AlphaFoldDB" id="A0A9Q0RUA2"/>
<comment type="caution">
    <text evidence="10">The sequence shown here is derived from an EMBL/GenBank/DDBJ whole genome shotgun (WGS) entry which is preliminary data.</text>
</comment>
<dbReference type="Proteomes" id="UP001151699">
    <property type="component" value="Unassembled WGS sequence"/>
</dbReference>
<gene>
    <name evidence="10" type="primary">Doa_1</name>
    <name evidence="9" type="synonym">Doa_3</name>
    <name evidence="10" type="ORF">Bhyg_16136</name>
    <name evidence="9" type="ORF">Bhyg_17528</name>
</gene>
<evidence type="ECO:0000256" key="5">
    <source>
        <dbReference type="ARBA" id="ARBA00022840"/>
    </source>
</evidence>
<protein>
    <submittedName>
        <fullName evidence="10">Serine/threonine-protein kinase Doa</fullName>
    </submittedName>
</protein>
<dbReference type="GO" id="GO:0005634">
    <property type="term" value="C:nucleus"/>
    <property type="evidence" value="ECO:0007669"/>
    <property type="project" value="TreeGrafter"/>
</dbReference>
<feature type="binding site" evidence="7">
    <location>
        <position position="97"/>
    </location>
    <ligand>
        <name>ATP</name>
        <dbReference type="ChEBI" id="CHEBI:30616"/>
    </ligand>
</feature>
<name>A0A9Q0RUA2_9DIPT</name>
<comment type="similarity">
    <text evidence="6">Belongs to the protein kinase superfamily. CMGC Ser/Thr protein kinase family. Lammer subfamily.</text>
</comment>
<evidence type="ECO:0000313" key="11">
    <source>
        <dbReference type="Proteomes" id="UP001151699"/>
    </source>
</evidence>
<dbReference type="InterPro" id="IPR017441">
    <property type="entry name" value="Protein_kinase_ATP_BS"/>
</dbReference>
<evidence type="ECO:0000256" key="2">
    <source>
        <dbReference type="ARBA" id="ARBA00022679"/>
    </source>
</evidence>
<dbReference type="PANTHER" id="PTHR45646">
    <property type="entry name" value="SERINE/THREONINE-PROTEIN KINASE DOA-RELATED"/>
    <property type="match status" value="1"/>
</dbReference>
<keyword evidence="4 10" id="KW-0418">Kinase</keyword>
<keyword evidence="5 7" id="KW-0067">ATP-binding</keyword>
<dbReference type="EMBL" id="WJQU01004166">
    <property type="protein sequence ID" value="KAJ6618648.1"/>
    <property type="molecule type" value="Genomic_DNA"/>
</dbReference>
<dbReference type="EMBL" id="WJQU01003283">
    <property type="protein sequence ID" value="KAJ6626119.1"/>
    <property type="molecule type" value="Genomic_DNA"/>
</dbReference>
<dbReference type="GO" id="GO:0005524">
    <property type="term" value="F:ATP binding"/>
    <property type="evidence" value="ECO:0007669"/>
    <property type="project" value="UniProtKB-UniRule"/>
</dbReference>
<keyword evidence="3 7" id="KW-0547">Nucleotide-binding</keyword>
<dbReference type="InterPro" id="IPR000719">
    <property type="entry name" value="Prot_kinase_dom"/>
</dbReference>
<evidence type="ECO:0000313" key="9">
    <source>
        <dbReference type="EMBL" id="KAJ6618648.1"/>
    </source>
</evidence>
<sequence length="198" mass="23002">ENVCYENSERESECETEYECIQTDNEYEDSGSDDDEYHDAKKSKLSDELLIDENGHIQWHPGQVIDNFEVRGVLGEGTFGRVLRVQNIKDGREAALKVIKSEANTRKSAMTEVIVLTMIEQRDRTETSFCIKMLSWFLYDGHAPLKAFQLADSEAHQQLFSVIEKLLQFKPDRRITSSEVLTQPFYVNLMKEQQRLRE</sequence>
<dbReference type="InterPro" id="IPR051175">
    <property type="entry name" value="CLK_kinases"/>
</dbReference>
<dbReference type="PROSITE" id="PS00107">
    <property type="entry name" value="PROTEIN_KINASE_ATP"/>
    <property type="match status" value="1"/>
</dbReference>
<evidence type="ECO:0000256" key="7">
    <source>
        <dbReference type="PROSITE-ProRule" id="PRU10141"/>
    </source>
</evidence>
<accession>A0A9Q0RUA2</accession>
<keyword evidence="11" id="KW-1185">Reference proteome</keyword>
<keyword evidence="2" id="KW-0808">Transferase</keyword>
<dbReference type="OrthoDB" id="2914378at2759"/>
<evidence type="ECO:0000256" key="6">
    <source>
        <dbReference type="ARBA" id="ARBA00037966"/>
    </source>
</evidence>
<keyword evidence="1" id="KW-0723">Serine/threonine-protein kinase</keyword>
<evidence type="ECO:0000259" key="8">
    <source>
        <dbReference type="PROSITE" id="PS50011"/>
    </source>
</evidence>
<evidence type="ECO:0000256" key="1">
    <source>
        <dbReference type="ARBA" id="ARBA00022527"/>
    </source>
</evidence>
<evidence type="ECO:0000313" key="10">
    <source>
        <dbReference type="EMBL" id="KAJ6626119.1"/>
    </source>
</evidence>